<sequence>MSEQEAKQPNAKVIPFPRRNFHGAAIIEDDGTETPITEAMVDEAIDRLINYLPNWLHPLSAPVNS</sequence>
<organism evidence="1 2">
    <name type="scientific">Pseudoteredinibacter isoporae</name>
    <dbReference type="NCBI Taxonomy" id="570281"/>
    <lineage>
        <taxon>Bacteria</taxon>
        <taxon>Pseudomonadati</taxon>
        <taxon>Pseudomonadota</taxon>
        <taxon>Gammaproteobacteria</taxon>
        <taxon>Cellvibrionales</taxon>
        <taxon>Cellvibrionaceae</taxon>
        <taxon>Pseudoteredinibacter</taxon>
    </lineage>
</organism>
<accession>A0A7X0JV71</accession>
<comment type="caution">
    <text evidence="1">The sequence shown here is derived from an EMBL/GenBank/DDBJ whole genome shotgun (WGS) entry which is preliminary data.</text>
</comment>
<dbReference type="InterPro" id="IPR054635">
    <property type="entry name" value="PA1571-like"/>
</dbReference>
<keyword evidence="2" id="KW-1185">Reference proteome</keyword>
<dbReference type="InParanoid" id="A0A7X0JV71"/>
<name>A0A7X0JV71_9GAMM</name>
<dbReference type="RefSeq" id="WP_166846095.1">
    <property type="nucleotide sequence ID" value="NZ_JAAONY010000002.1"/>
</dbReference>
<evidence type="ECO:0000313" key="1">
    <source>
        <dbReference type="EMBL" id="MBB6522338.1"/>
    </source>
</evidence>
<reference evidence="1 2" key="1">
    <citation type="submission" date="2020-08" db="EMBL/GenBank/DDBJ databases">
        <title>Genomic Encyclopedia of Type Strains, Phase IV (KMG-IV): sequencing the most valuable type-strain genomes for metagenomic binning, comparative biology and taxonomic classification.</title>
        <authorList>
            <person name="Goeker M."/>
        </authorList>
    </citation>
    <scope>NUCLEOTIDE SEQUENCE [LARGE SCALE GENOMIC DNA]</scope>
    <source>
        <strain evidence="1 2">DSM 22368</strain>
    </source>
</reference>
<proteinExistence type="predicted"/>
<dbReference type="EMBL" id="JACHHT010000002">
    <property type="protein sequence ID" value="MBB6522338.1"/>
    <property type="molecule type" value="Genomic_DNA"/>
</dbReference>
<dbReference type="Proteomes" id="UP000528457">
    <property type="component" value="Unassembled WGS sequence"/>
</dbReference>
<dbReference type="NCBIfam" id="NF045613">
    <property type="entry name" value="PA1571_fam"/>
    <property type="match status" value="1"/>
</dbReference>
<dbReference type="AlphaFoldDB" id="A0A7X0JV71"/>
<evidence type="ECO:0000313" key="2">
    <source>
        <dbReference type="Proteomes" id="UP000528457"/>
    </source>
</evidence>
<protein>
    <submittedName>
        <fullName evidence="1">Uncharacterized protein</fullName>
    </submittedName>
</protein>
<gene>
    <name evidence="1" type="ORF">HNR48_002623</name>
</gene>